<dbReference type="RefSeq" id="WP_100313492.1">
    <property type="nucleotide sequence ID" value="NZ_PGFG01000001.1"/>
</dbReference>
<protein>
    <recommendedName>
        <fullName evidence="3">Outer membrane protein with beta-barrel domain</fullName>
    </recommendedName>
</protein>
<evidence type="ECO:0008006" key="3">
    <source>
        <dbReference type="Google" id="ProtNLM"/>
    </source>
</evidence>
<name>A0A2M9CSJ2_9BACT</name>
<evidence type="ECO:0000313" key="1">
    <source>
        <dbReference type="EMBL" id="PJJ74805.1"/>
    </source>
</evidence>
<dbReference type="AlphaFoldDB" id="A0A2M9CSJ2"/>
<gene>
    <name evidence="1" type="ORF">BXY57_0368</name>
</gene>
<evidence type="ECO:0000313" key="2">
    <source>
        <dbReference type="Proteomes" id="UP000230000"/>
    </source>
</evidence>
<reference evidence="1 2" key="1">
    <citation type="submission" date="2017-11" db="EMBL/GenBank/DDBJ databases">
        <title>Genomic Encyclopedia of Archaeal and Bacterial Type Strains, Phase II (KMG-II): From Individual Species to Whole Genera.</title>
        <authorList>
            <person name="Goeker M."/>
        </authorList>
    </citation>
    <scope>NUCLEOTIDE SEQUENCE [LARGE SCALE GENOMIC DNA]</scope>
    <source>
        <strain evidence="1 2">DSM 27268</strain>
    </source>
</reference>
<sequence length="95" mass="10599">MKTQILTIFALCTVMLSFGQGAFKKNDIYLEAGGNGLFGSVNYERRLTKEPALGARMGVGFYTENAFYLTIPVGINYLFKLKEEKSFKSFIDAGH</sequence>
<dbReference type="OrthoDB" id="966005at2"/>
<accession>A0A2M9CSJ2</accession>
<keyword evidence="2" id="KW-1185">Reference proteome</keyword>
<proteinExistence type="predicted"/>
<dbReference type="Proteomes" id="UP000230000">
    <property type="component" value="Unassembled WGS sequence"/>
</dbReference>
<organism evidence="1 2">
    <name type="scientific">Thermoflavifilum aggregans</name>
    <dbReference type="NCBI Taxonomy" id="454188"/>
    <lineage>
        <taxon>Bacteria</taxon>
        <taxon>Pseudomonadati</taxon>
        <taxon>Bacteroidota</taxon>
        <taxon>Chitinophagia</taxon>
        <taxon>Chitinophagales</taxon>
        <taxon>Chitinophagaceae</taxon>
        <taxon>Thermoflavifilum</taxon>
    </lineage>
</organism>
<dbReference type="EMBL" id="PGFG01000001">
    <property type="protein sequence ID" value="PJJ74805.1"/>
    <property type="molecule type" value="Genomic_DNA"/>
</dbReference>
<comment type="caution">
    <text evidence="1">The sequence shown here is derived from an EMBL/GenBank/DDBJ whole genome shotgun (WGS) entry which is preliminary data.</text>
</comment>